<dbReference type="EMBL" id="JAHQIW010003431">
    <property type="protein sequence ID" value="KAJ1358697.1"/>
    <property type="molecule type" value="Genomic_DNA"/>
</dbReference>
<keyword evidence="3" id="KW-0687">Ribonucleoprotein</keyword>
<feature type="compositionally biased region" description="Basic residues" evidence="4">
    <location>
        <begin position="129"/>
        <end position="139"/>
    </location>
</feature>
<evidence type="ECO:0000256" key="3">
    <source>
        <dbReference type="ARBA" id="ARBA00023274"/>
    </source>
</evidence>
<protein>
    <submittedName>
        <fullName evidence="5">Uncharacterized protein</fullName>
    </submittedName>
</protein>
<dbReference type="PANTHER" id="PTHR36427">
    <property type="entry name" value="54S RIBOSOMAL PROTEIN L1, MITOCHONDRIAL"/>
    <property type="match status" value="1"/>
</dbReference>
<comment type="caution">
    <text evidence="5">The sequence shown here is derived from an EMBL/GenBank/DDBJ whole genome shotgun (WGS) entry which is preliminary data.</text>
</comment>
<proteinExistence type="inferred from homology"/>
<organism evidence="5 6">
    <name type="scientific">Parelaphostrongylus tenuis</name>
    <name type="common">Meningeal worm</name>
    <dbReference type="NCBI Taxonomy" id="148309"/>
    <lineage>
        <taxon>Eukaryota</taxon>
        <taxon>Metazoa</taxon>
        <taxon>Ecdysozoa</taxon>
        <taxon>Nematoda</taxon>
        <taxon>Chromadorea</taxon>
        <taxon>Rhabditida</taxon>
        <taxon>Rhabditina</taxon>
        <taxon>Rhabditomorpha</taxon>
        <taxon>Strongyloidea</taxon>
        <taxon>Metastrongylidae</taxon>
        <taxon>Parelaphostrongylus</taxon>
    </lineage>
</organism>
<dbReference type="InterPro" id="IPR023674">
    <property type="entry name" value="Ribosomal_uL1-like"/>
</dbReference>
<dbReference type="Proteomes" id="UP001196413">
    <property type="component" value="Unassembled WGS sequence"/>
</dbReference>
<dbReference type="PANTHER" id="PTHR36427:SF3">
    <property type="entry name" value="LARGE RIBOSOMAL SUBUNIT PROTEIN UL1M"/>
    <property type="match status" value="1"/>
</dbReference>
<dbReference type="AlphaFoldDB" id="A0AAD5MHK8"/>
<dbReference type="GO" id="GO:0005840">
    <property type="term" value="C:ribosome"/>
    <property type="evidence" value="ECO:0007669"/>
    <property type="project" value="UniProtKB-KW"/>
</dbReference>
<evidence type="ECO:0000313" key="6">
    <source>
        <dbReference type="Proteomes" id="UP001196413"/>
    </source>
</evidence>
<evidence type="ECO:0000313" key="5">
    <source>
        <dbReference type="EMBL" id="KAJ1358697.1"/>
    </source>
</evidence>
<sequence>MDMATYILPLRGILRSRFPTRSNGGLGENLPDLIQKFRSGVKLAIKGDPVYLIWGLCDAVVGKLRMPDVQVEANIAAVVRAACAHRNAALGPFINRALLMTIPGEEHYALKIDEWLPVATEEEIEKLEKRRNRKGKKKEKKEEEEPLEAEAPAL</sequence>
<evidence type="ECO:0000256" key="4">
    <source>
        <dbReference type="SAM" id="MobiDB-lite"/>
    </source>
</evidence>
<accession>A0AAD5MHK8</accession>
<evidence type="ECO:0000256" key="1">
    <source>
        <dbReference type="ARBA" id="ARBA00010531"/>
    </source>
</evidence>
<name>A0AAD5MHK8_PARTN</name>
<feature type="region of interest" description="Disordered" evidence="4">
    <location>
        <begin position="127"/>
        <end position="154"/>
    </location>
</feature>
<comment type="similarity">
    <text evidence="1">Belongs to the universal ribosomal protein uL1 family.</text>
</comment>
<keyword evidence="6" id="KW-1185">Reference proteome</keyword>
<evidence type="ECO:0000256" key="2">
    <source>
        <dbReference type="ARBA" id="ARBA00022980"/>
    </source>
</evidence>
<dbReference type="GO" id="GO:1990904">
    <property type="term" value="C:ribonucleoprotein complex"/>
    <property type="evidence" value="ECO:0007669"/>
    <property type="project" value="UniProtKB-KW"/>
</dbReference>
<reference evidence="5" key="1">
    <citation type="submission" date="2021-06" db="EMBL/GenBank/DDBJ databases">
        <title>Parelaphostrongylus tenuis whole genome reference sequence.</title>
        <authorList>
            <person name="Garwood T.J."/>
            <person name="Larsen P.A."/>
            <person name="Fountain-Jones N.M."/>
            <person name="Garbe J.R."/>
            <person name="Macchietto M.G."/>
            <person name="Kania S.A."/>
            <person name="Gerhold R.W."/>
            <person name="Richards J.E."/>
            <person name="Wolf T.M."/>
        </authorList>
    </citation>
    <scope>NUCLEOTIDE SEQUENCE</scope>
    <source>
        <strain evidence="5">MNPRO001-30</strain>
        <tissue evidence="5">Meninges</tissue>
    </source>
</reference>
<dbReference type="SUPFAM" id="SSF56808">
    <property type="entry name" value="Ribosomal protein L1"/>
    <property type="match status" value="1"/>
</dbReference>
<gene>
    <name evidence="5" type="ORF">KIN20_017187</name>
</gene>
<keyword evidence="2" id="KW-0689">Ribosomal protein</keyword>